<feature type="transmembrane region" description="Helical" evidence="7">
    <location>
        <begin position="141"/>
        <end position="159"/>
    </location>
</feature>
<keyword evidence="10" id="KW-1185">Reference proteome</keyword>
<keyword evidence="3 7" id="KW-0812">Transmembrane</keyword>
<dbReference type="AlphaFoldDB" id="A0AAW1QEQ5"/>
<feature type="domain" description="Major facilitator superfamily (MFS) profile" evidence="8">
    <location>
        <begin position="15"/>
        <end position="460"/>
    </location>
</feature>
<comment type="caution">
    <text evidence="9">The sequence shown here is derived from an EMBL/GenBank/DDBJ whole genome shotgun (WGS) entry which is preliminary data.</text>
</comment>
<feature type="transmembrane region" description="Helical" evidence="7">
    <location>
        <begin position="310"/>
        <end position="331"/>
    </location>
</feature>
<evidence type="ECO:0000256" key="5">
    <source>
        <dbReference type="ARBA" id="ARBA00023136"/>
    </source>
</evidence>
<dbReference type="EMBL" id="JALJOR010000003">
    <property type="protein sequence ID" value="KAK9819874.1"/>
    <property type="molecule type" value="Genomic_DNA"/>
</dbReference>
<feature type="transmembrane region" description="Helical" evidence="7">
    <location>
        <begin position="83"/>
        <end position="102"/>
    </location>
</feature>
<dbReference type="PANTHER" id="PTHR48022">
    <property type="entry name" value="PLASTIDIC GLUCOSE TRANSPORTER 4"/>
    <property type="match status" value="1"/>
</dbReference>
<feature type="transmembrane region" description="Helical" evidence="7">
    <location>
        <begin position="179"/>
        <end position="201"/>
    </location>
</feature>
<evidence type="ECO:0000256" key="7">
    <source>
        <dbReference type="SAM" id="Phobius"/>
    </source>
</evidence>
<dbReference type="Pfam" id="PF00083">
    <property type="entry name" value="Sugar_tr"/>
    <property type="match status" value="1"/>
</dbReference>
<evidence type="ECO:0000256" key="4">
    <source>
        <dbReference type="ARBA" id="ARBA00022989"/>
    </source>
</evidence>
<reference evidence="9 10" key="1">
    <citation type="journal article" date="2024" name="Nat. Commun.">
        <title>Phylogenomics reveals the evolutionary origins of lichenization in chlorophyte algae.</title>
        <authorList>
            <person name="Puginier C."/>
            <person name="Libourel C."/>
            <person name="Otte J."/>
            <person name="Skaloud P."/>
            <person name="Haon M."/>
            <person name="Grisel S."/>
            <person name="Petersen M."/>
            <person name="Berrin J.G."/>
            <person name="Delaux P.M."/>
            <person name="Dal Grande F."/>
            <person name="Keller J."/>
        </authorList>
    </citation>
    <scope>NUCLEOTIDE SEQUENCE [LARGE SCALE GENOMIC DNA]</scope>
    <source>
        <strain evidence="9 10">SAG 2043</strain>
    </source>
</reference>
<evidence type="ECO:0000259" key="8">
    <source>
        <dbReference type="PROSITE" id="PS50850"/>
    </source>
</evidence>
<dbReference type="PRINTS" id="PR00171">
    <property type="entry name" value="SUGRTRNSPORT"/>
</dbReference>
<dbReference type="InterPro" id="IPR050360">
    <property type="entry name" value="MFS_Sugar_Transporters"/>
</dbReference>
<feature type="transmembrane region" description="Helical" evidence="7">
    <location>
        <begin position="12"/>
        <end position="31"/>
    </location>
</feature>
<dbReference type="InterPro" id="IPR003663">
    <property type="entry name" value="Sugar/inositol_transpt"/>
</dbReference>
<feature type="transmembrane region" description="Helical" evidence="7">
    <location>
        <begin position="370"/>
        <end position="394"/>
    </location>
</feature>
<feature type="transmembrane region" description="Helical" evidence="7">
    <location>
        <begin position="274"/>
        <end position="298"/>
    </location>
</feature>
<dbReference type="PANTHER" id="PTHR48022:SF2">
    <property type="entry name" value="PLASTIDIC GLUCOSE TRANSPORTER 4"/>
    <property type="match status" value="1"/>
</dbReference>
<name>A0AAW1QEQ5_9CHLO</name>
<proteinExistence type="inferred from homology"/>
<comment type="similarity">
    <text evidence="2 6">Belongs to the major facilitator superfamily. Sugar transporter (TC 2.A.1.1) family.</text>
</comment>
<dbReference type="GO" id="GO:0005351">
    <property type="term" value="F:carbohydrate:proton symporter activity"/>
    <property type="evidence" value="ECO:0007669"/>
    <property type="project" value="TreeGrafter"/>
</dbReference>
<evidence type="ECO:0000313" key="10">
    <source>
        <dbReference type="Proteomes" id="UP001489004"/>
    </source>
</evidence>
<dbReference type="InterPro" id="IPR005828">
    <property type="entry name" value="MFS_sugar_transport-like"/>
</dbReference>
<dbReference type="PROSITE" id="PS00216">
    <property type="entry name" value="SUGAR_TRANSPORT_1"/>
    <property type="match status" value="1"/>
</dbReference>
<keyword evidence="4 7" id="KW-1133">Transmembrane helix</keyword>
<dbReference type="Proteomes" id="UP001489004">
    <property type="component" value="Unassembled WGS sequence"/>
</dbReference>
<evidence type="ECO:0000256" key="3">
    <source>
        <dbReference type="ARBA" id="ARBA00022692"/>
    </source>
</evidence>
<dbReference type="NCBIfam" id="TIGR00879">
    <property type="entry name" value="SP"/>
    <property type="match status" value="1"/>
</dbReference>
<evidence type="ECO:0000256" key="2">
    <source>
        <dbReference type="ARBA" id="ARBA00010992"/>
    </source>
</evidence>
<dbReference type="GO" id="GO:0016020">
    <property type="term" value="C:membrane"/>
    <property type="evidence" value="ECO:0007669"/>
    <property type="project" value="UniProtKB-SubCell"/>
</dbReference>
<comment type="subcellular location">
    <subcellularLocation>
        <location evidence="1">Membrane</location>
        <topology evidence="1">Multi-pass membrane protein</topology>
    </subcellularLocation>
</comment>
<gene>
    <name evidence="9" type="ORF">WJX72_003513</name>
</gene>
<evidence type="ECO:0000313" key="9">
    <source>
        <dbReference type="EMBL" id="KAK9819874.1"/>
    </source>
</evidence>
<dbReference type="InterPro" id="IPR036259">
    <property type="entry name" value="MFS_trans_sf"/>
</dbReference>
<keyword evidence="5 7" id="KW-0472">Membrane</keyword>
<feature type="transmembrane region" description="Helical" evidence="7">
    <location>
        <begin position="51"/>
        <end position="71"/>
    </location>
</feature>
<feature type="transmembrane region" description="Helical" evidence="7">
    <location>
        <begin position="435"/>
        <end position="457"/>
    </location>
</feature>
<dbReference type="SUPFAM" id="SSF103473">
    <property type="entry name" value="MFS general substrate transporter"/>
    <property type="match status" value="1"/>
</dbReference>
<accession>A0AAW1QEQ5</accession>
<feature type="transmembrane region" description="Helical" evidence="7">
    <location>
        <begin position="108"/>
        <end position="129"/>
    </location>
</feature>
<evidence type="ECO:0000256" key="6">
    <source>
        <dbReference type="RuleBase" id="RU003346"/>
    </source>
</evidence>
<dbReference type="CDD" id="cd17315">
    <property type="entry name" value="MFS_GLUT_like"/>
    <property type="match status" value="1"/>
</dbReference>
<organism evidence="9 10">
    <name type="scientific">[Myrmecia] bisecta</name>
    <dbReference type="NCBI Taxonomy" id="41462"/>
    <lineage>
        <taxon>Eukaryota</taxon>
        <taxon>Viridiplantae</taxon>
        <taxon>Chlorophyta</taxon>
        <taxon>core chlorophytes</taxon>
        <taxon>Trebouxiophyceae</taxon>
        <taxon>Trebouxiales</taxon>
        <taxon>Trebouxiaceae</taxon>
        <taxon>Myrmecia</taxon>
    </lineage>
</organism>
<dbReference type="Gene3D" id="1.20.1250.20">
    <property type="entry name" value="MFS general substrate transporter like domains"/>
    <property type="match status" value="1"/>
</dbReference>
<feature type="transmembrane region" description="Helical" evidence="7">
    <location>
        <begin position="406"/>
        <end position="429"/>
    </location>
</feature>
<dbReference type="PROSITE" id="PS50850">
    <property type="entry name" value="MFS"/>
    <property type="match status" value="1"/>
</dbReference>
<keyword evidence="6" id="KW-0813">Transport</keyword>
<sequence length="476" mass="50952">MAGPKGGYPATLWCSVAAALLGSLQFGYHMGVLNTSLWFVALDLHFDYVKAGAFVVAVLMVGASLGALSAGQIADAVGPGRALMYNNLFNVAGCILCAATPLGYSSLLAGRFLTGIAAGAASLYVPRYIAEISPVRIRGGLSTLNQVFICVGILLAYVVGLPYSGKQPYDLHIGQSAVAWWRVMFGLALIPAFVQLLALAVCPESPIWLEWVGKIDAANQARRRLLGADFSQELTHPDDAEQLISESERVSEAVAEDVGEASWSELFSPRYRRIMMLAAGLPLLQQASGINTVIFYSSQVFEDAGLHQPVIGSIIMGGVNVVGTLLAAFLIDHFGRRPLLLFSHAGMGLCLLTISINVFVPVPPAVEANIVLAAILAYTLFFALGVGPIPWVYLPEILPDRIKGRAAALCTCLNWVANLVVGLTFPMMLRVLGLGGSYLVFAVLNLFAVGFVGMYMVETKKRSLKHIQSLLLVHQD</sequence>
<feature type="transmembrane region" description="Helical" evidence="7">
    <location>
        <begin position="338"/>
        <end position="358"/>
    </location>
</feature>
<dbReference type="InterPro" id="IPR020846">
    <property type="entry name" value="MFS_dom"/>
</dbReference>
<dbReference type="InterPro" id="IPR005829">
    <property type="entry name" value="Sugar_transporter_CS"/>
</dbReference>
<protein>
    <recommendedName>
        <fullName evidence="8">Major facilitator superfamily (MFS) profile domain-containing protein</fullName>
    </recommendedName>
</protein>
<dbReference type="PROSITE" id="PS00217">
    <property type="entry name" value="SUGAR_TRANSPORT_2"/>
    <property type="match status" value="1"/>
</dbReference>
<evidence type="ECO:0000256" key="1">
    <source>
        <dbReference type="ARBA" id="ARBA00004141"/>
    </source>
</evidence>